<evidence type="ECO:0000313" key="2">
    <source>
        <dbReference type="Proteomes" id="UP001597116"/>
    </source>
</evidence>
<evidence type="ECO:0000313" key="1">
    <source>
        <dbReference type="EMBL" id="MFD1140537.1"/>
    </source>
</evidence>
<sequence>MNARPKPNRYYMMSNGPALMTEWSLKELKPTDSPLPIKLTKQWLLAFGFRPDARGQYWTLEDCRLIPGVNCWLCVHSRRYLRFVHELQDLFDDLYKYTELRLKTGLNSLHVPTILPTSVRASKL</sequence>
<reference evidence="2" key="1">
    <citation type="journal article" date="2019" name="Int. J. Syst. Evol. Microbiol.">
        <title>The Global Catalogue of Microorganisms (GCM) 10K type strain sequencing project: providing services to taxonomists for standard genome sequencing and annotation.</title>
        <authorList>
            <consortium name="The Broad Institute Genomics Platform"/>
            <consortium name="The Broad Institute Genome Sequencing Center for Infectious Disease"/>
            <person name="Wu L."/>
            <person name="Ma J."/>
        </authorList>
    </citation>
    <scope>NUCLEOTIDE SEQUENCE [LARGE SCALE GENOMIC DNA]</scope>
    <source>
        <strain evidence="2">CCUG 55608</strain>
    </source>
</reference>
<organism evidence="1 2">
    <name type="scientific">Larkinella insperata</name>
    <dbReference type="NCBI Taxonomy" id="332158"/>
    <lineage>
        <taxon>Bacteria</taxon>
        <taxon>Pseudomonadati</taxon>
        <taxon>Bacteroidota</taxon>
        <taxon>Cytophagia</taxon>
        <taxon>Cytophagales</taxon>
        <taxon>Spirosomataceae</taxon>
        <taxon>Larkinella</taxon>
    </lineage>
</organism>
<dbReference type="RefSeq" id="WP_265989385.1">
    <property type="nucleotide sequence ID" value="NZ_CP110973.1"/>
</dbReference>
<name>A0ABW3Q140_9BACT</name>
<dbReference type="EMBL" id="JBHTLP010000002">
    <property type="protein sequence ID" value="MFD1140537.1"/>
    <property type="molecule type" value="Genomic_DNA"/>
</dbReference>
<keyword evidence="2" id="KW-1185">Reference proteome</keyword>
<gene>
    <name evidence="1" type="ORF">ACFQ4C_05440</name>
</gene>
<dbReference type="Proteomes" id="UP001597116">
    <property type="component" value="Unassembled WGS sequence"/>
</dbReference>
<protein>
    <submittedName>
        <fullName evidence="1">Uncharacterized protein</fullName>
    </submittedName>
</protein>
<comment type="caution">
    <text evidence="1">The sequence shown here is derived from an EMBL/GenBank/DDBJ whole genome shotgun (WGS) entry which is preliminary data.</text>
</comment>
<accession>A0ABW3Q140</accession>
<proteinExistence type="predicted"/>